<dbReference type="RefSeq" id="WP_108621416.1">
    <property type="nucleotide sequence ID" value="NZ_CP028901.1"/>
</dbReference>
<evidence type="ECO:0000256" key="8">
    <source>
        <dbReference type="ARBA" id="ARBA00022692"/>
    </source>
</evidence>
<evidence type="ECO:0000256" key="9">
    <source>
        <dbReference type="ARBA" id="ARBA00022748"/>
    </source>
</evidence>
<dbReference type="InterPro" id="IPR007078">
    <property type="entry name" value="Haem_export_protD_CcmD"/>
</dbReference>
<dbReference type="KEGG" id="boz:DBV39_10010"/>
<name>A0A2R4XJH6_9BURK</name>
<evidence type="ECO:0000256" key="6">
    <source>
        <dbReference type="ARBA" id="ARBA00022475"/>
    </source>
</evidence>
<evidence type="ECO:0000256" key="3">
    <source>
        <dbReference type="ARBA" id="ARBA00008741"/>
    </source>
</evidence>
<evidence type="ECO:0000313" key="14">
    <source>
        <dbReference type="Proteomes" id="UP000244571"/>
    </source>
</evidence>
<dbReference type="AlphaFoldDB" id="A0A2R4XJH6"/>
<dbReference type="OrthoDB" id="9815607at2"/>
<dbReference type="GO" id="GO:0017004">
    <property type="term" value="P:cytochrome complex assembly"/>
    <property type="evidence" value="ECO:0007669"/>
    <property type="project" value="UniProtKB-KW"/>
</dbReference>
<evidence type="ECO:0000256" key="5">
    <source>
        <dbReference type="ARBA" id="ARBA00022448"/>
    </source>
</evidence>
<dbReference type="NCBIfam" id="TIGR03141">
    <property type="entry name" value="cytochro_ccmD"/>
    <property type="match status" value="1"/>
</dbReference>
<evidence type="ECO:0000313" key="13">
    <source>
        <dbReference type="EMBL" id="AWB33992.1"/>
    </source>
</evidence>
<keyword evidence="5 12" id="KW-0813">Transport</keyword>
<evidence type="ECO:0000256" key="2">
    <source>
        <dbReference type="ARBA" id="ARBA00004377"/>
    </source>
</evidence>
<dbReference type="Proteomes" id="UP000244571">
    <property type="component" value="Chromosome"/>
</dbReference>
<comment type="similarity">
    <text evidence="3 12">Belongs to the CcmD/CycX/HelD family.</text>
</comment>
<comment type="subcellular location">
    <subcellularLocation>
        <location evidence="2 12">Cell inner membrane</location>
        <topology evidence="2 12">Single-pass membrane protein</topology>
    </subcellularLocation>
</comment>
<comment type="function">
    <text evidence="1 12">Required for the export of heme to the periplasm for the biogenesis of c-type cytochromes.</text>
</comment>
<keyword evidence="10 12" id="KW-1133">Transmembrane helix</keyword>
<feature type="transmembrane region" description="Helical" evidence="12">
    <location>
        <begin position="18"/>
        <end position="37"/>
    </location>
</feature>
<evidence type="ECO:0000256" key="1">
    <source>
        <dbReference type="ARBA" id="ARBA00002442"/>
    </source>
</evidence>
<dbReference type="EMBL" id="CP028901">
    <property type="protein sequence ID" value="AWB33992.1"/>
    <property type="molecule type" value="Genomic_DNA"/>
</dbReference>
<dbReference type="GO" id="GO:0015886">
    <property type="term" value="P:heme transport"/>
    <property type="evidence" value="ECO:0007669"/>
    <property type="project" value="InterPro"/>
</dbReference>
<dbReference type="Pfam" id="PF04995">
    <property type="entry name" value="CcmD"/>
    <property type="match status" value="1"/>
</dbReference>
<evidence type="ECO:0000256" key="4">
    <source>
        <dbReference type="ARBA" id="ARBA00016461"/>
    </source>
</evidence>
<accession>A0A2R4XJH6</accession>
<keyword evidence="9 12" id="KW-0201">Cytochrome c-type biogenesis</keyword>
<organism evidence="13 14">
    <name type="scientific">Orrella marina</name>
    <dbReference type="NCBI Taxonomy" id="2163011"/>
    <lineage>
        <taxon>Bacteria</taxon>
        <taxon>Pseudomonadati</taxon>
        <taxon>Pseudomonadota</taxon>
        <taxon>Betaproteobacteria</taxon>
        <taxon>Burkholderiales</taxon>
        <taxon>Alcaligenaceae</taxon>
        <taxon>Orrella</taxon>
    </lineage>
</organism>
<keyword evidence="7 12" id="KW-0997">Cell inner membrane</keyword>
<evidence type="ECO:0000256" key="11">
    <source>
        <dbReference type="ARBA" id="ARBA00023136"/>
    </source>
</evidence>
<evidence type="ECO:0000256" key="7">
    <source>
        <dbReference type="ARBA" id="ARBA00022519"/>
    </source>
</evidence>
<sequence length="64" mass="7190">MNWASPGEFFAMGGYSTYVWGSVLVSAAALCAEWLFLRGRRKAALLHVKREVTLRKEHSDETST</sequence>
<keyword evidence="14" id="KW-1185">Reference proteome</keyword>
<protein>
    <recommendedName>
        <fullName evidence="4 12">Heme exporter protein D</fullName>
    </recommendedName>
</protein>
<evidence type="ECO:0000256" key="10">
    <source>
        <dbReference type="ARBA" id="ARBA00022989"/>
    </source>
</evidence>
<gene>
    <name evidence="13" type="primary">ccmD</name>
    <name evidence="13" type="ORF">DBV39_10010</name>
</gene>
<dbReference type="GO" id="GO:0005886">
    <property type="term" value="C:plasma membrane"/>
    <property type="evidence" value="ECO:0007669"/>
    <property type="project" value="UniProtKB-SubCell"/>
</dbReference>
<keyword evidence="8 12" id="KW-0812">Transmembrane</keyword>
<keyword evidence="11 12" id="KW-0472">Membrane</keyword>
<keyword evidence="6 12" id="KW-1003">Cell membrane</keyword>
<reference evidence="13 14" key="1">
    <citation type="submission" date="2018-04" db="EMBL/GenBank/DDBJ databases">
        <title>Bordetella sp. HZ20 isolated from seawater.</title>
        <authorList>
            <person name="Sun C."/>
        </authorList>
    </citation>
    <scope>NUCLEOTIDE SEQUENCE [LARGE SCALE GENOMIC DNA]</scope>
    <source>
        <strain evidence="13 14">HZ20</strain>
    </source>
</reference>
<proteinExistence type="inferred from homology"/>
<evidence type="ECO:0000256" key="12">
    <source>
        <dbReference type="RuleBase" id="RU363101"/>
    </source>
</evidence>